<evidence type="ECO:0000313" key="7">
    <source>
        <dbReference type="EMBL" id="GGK92739.1"/>
    </source>
</evidence>
<dbReference type="RefSeq" id="WP_191897776.1">
    <property type="nucleotide sequence ID" value="NZ_BMQD01000026.1"/>
</dbReference>
<dbReference type="EMBL" id="BMQD01000026">
    <property type="protein sequence ID" value="GGK92739.1"/>
    <property type="molecule type" value="Genomic_DNA"/>
</dbReference>
<evidence type="ECO:0000256" key="4">
    <source>
        <dbReference type="ARBA" id="ARBA00022827"/>
    </source>
</evidence>
<dbReference type="GO" id="GO:0050660">
    <property type="term" value="F:flavin adenine dinucleotide binding"/>
    <property type="evidence" value="ECO:0007669"/>
    <property type="project" value="InterPro"/>
</dbReference>
<dbReference type="PANTHER" id="PTHR48083">
    <property type="entry name" value="MEDIUM-CHAIN SPECIFIC ACYL-COA DEHYDROGENASE, MITOCHONDRIAL-RELATED"/>
    <property type="match status" value="1"/>
</dbReference>
<evidence type="ECO:0000256" key="3">
    <source>
        <dbReference type="ARBA" id="ARBA00022630"/>
    </source>
</evidence>
<dbReference type="GO" id="GO:0033539">
    <property type="term" value="P:fatty acid beta-oxidation using acyl-CoA dehydrogenase"/>
    <property type="evidence" value="ECO:0007669"/>
    <property type="project" value="TreeGrafter"/>
</dbReference>
<dbReference type="InterPro" id="IPR009100">
    <property type="entry name" value="AcylCoA_DH/oxidase_NM_dom_sf"/>
</dbReference>
<sequence>MTAMEPMTGEWWTEWEEEDPLFRQLRLTVRQALLDGGGSPQQAWEALTDVGAWEFGVPLERGGLELGHAVVSMLCEEVGGSMQPLPLLGTLVTLDLLAAVPDRAGLLDRIRAGGLPVPIPGRLPGLEGCLSTGLVWRPDPGGDGGLLSGTAGPFSVGVEPGALLLLAETSDGPQVSLVTLPGTGVELRELADRGGGPAAAAALTGVRVPAEAVLLRGREAERALARVGLRGAVYQAALLMGLAAATLTAVVERVRGRRQFGQPLSRHQAPRLRVAGLLARLDAVRWAVADAARSLDRGVLGSADAAGLLALTAETALDVTRDAVHLHGASGLARDSVVASCYRRVAWEALRGGRPTMLWETAAGGG</sequence>
<dbReference type="Proteomes" id="UP000627984">
    <property type="component" value="Unassembled WGS sequence"/>
</dbReference>
<dbReference type="InterPro" id="IPR036250">
    <property type="entry name" value="AcylCo_DH-like_C"/>
</dbReference>
<dbReference type="InterPro" id="IPR046373">
    <property type="entry name" value="Acyl-CoA_Oxase/DH_mid-dom_sf"/>
</dbReference>
<dbReference type="Gene3D" id="2.40.110.10">
    <property type="entry name" value="Butyryl-CoA Dehydrogenase, subunit A, domain 2"/>
    <property type="match status" value="1"/>
</dbReference>
<dbReference type="SUPFAM" id="SSF47203">
    <property type="entry name" value="Acyl-CoA dehydrogenase C-terminal domain-like"/>
    <property type="match status" value="1"/>
</dbReference>
<reference evidence="7" key="1">
    <citation type="journal article" date="2014" name="Int. J. Syst. Evol. Microbiol.">
        <title>Complete genome sequence of Corynebacterium casei LMG S-19264T (=DSM 44701T), isolated from a smear-ripened cheese.</title>
        <authorList>
            <consortium name="US DOE Joint Genome Institute (JGI-PGF)"/>
            <person name="Walter F."/>
            <person name="Albersmeier A."/>
            <person name="Kalinowski J."/>
            <person name="Ruckert C."/>
        </authorList>
    </citation>
    <scope>NUCLEOTIDE SEQUENCE</scope>
    <source>
        <strain evidence="7">JCM 3093</strain>
    </source>
</reference>
<proteinExistence type="inferred from homology"/>
<dbReference type="InterPro" id="IPR050741">
    <property type="entry name" value="Acyl-CoA_dehydrogenase"/>
</dbReference>
<evidence type="ECO:0000256" key="2">
    <source>
        <dbReference type="ARBA" id="ARBA00009347"/>
    </source>
</evidence>
<name>A0AA37BM91_9ACTN</name>
<keyword evidence="3" id="KW-0285">Flavoprotein</keyword>
<gene>
    <name evidence="7" type="ORF">GCM10010126_60030</name>
</gene>
<evidence type="ECO:0000256" key="5">
    <source>
        <dbReference type="ARBA" id="ARBA00023002"/>
    </source>
</evidence>
<reference evidence="7" key="2">
    <citation type="submission" date="2022-09" db="EMBL/GenBank/DDBJ databases">
        <authorList>
            <person name="Sun Q."/>
            <person name="Ohkuma M."/>
        </authorList>
    </citation>
    <scope>NUCLEOTIDE SEQUENCE</scope>
    <source>
        <strain evidence="7">JCM 3093</strain>
    </source>
</reference>
<organism evidence="7 8">
    <name type="scientific">Planomonospora parontospora</name>
    <dbReference type="NCBI Taxonomy" id="58119"/>
    <lineage>
        <taxon>Bacteria</taxon>
        <taxon>Bacillati</taxon>
        <taxon>Actinomycetota</taxon>
        <taxon>Actinomycetes</taxon>
        <taxon>Streptosporangiales</taxon>
        <taxon>Streptosporangiaceae</taxon>
        <taxon>Planomonospora</taxon>
    </lineage>
</organism>
<dbReference type="PANTHER" id="PTHR48083:SF2">
    <property type="entry name" value="MEDIUM-CHAIN SPECIFIC ACYL-COA DEHYDROGENASE, MITOCHONDRIAL"/>
    <property type="match status" value="1"/>
</dbReference>
<keyword evidence="4" id="KW-0274">FAD</keyword>
<evidence type="ECO:0000256" key="1">
    <source>
        <dbReference type="ARBA" id="ARBA00001974"/>
    </source>
</evidence>
<dbReference type="InterPro" id="IPR037069">
    <property type="entry name" value="AcylCoA_DH/ox_N_sf"/>
</dbReference>
<comment type="similarity">
    <text evidence="2">Belongs to the acyl-CoA dehydrogenase family.</text>
</comment>
<dbReference type="Pfam" id="PF00441">
    <property type="entry name" value="Acyl-CoA_dh_1"/>
    <property type="match status" value="1"/>
</dbReference>
<evidence type="ECO:0000313" key="8">
    <source>
        <dbReference type="Proteomes" id="UP000627984"/>
    </source>
</evidence>
<dbReference type="InterPro" id="IPR009075">
    <property type="entry name" value="AcylCo_DH/oxidase_C"/>
</dbReference>
<dbReference type="Gene3D" id="1.20.140.10">
    <property type="entry name" value="Butyryl-CoA Dehydrogenase, subunit A, domain 3"/>
    <property type="match status" value="1"/>
</dbReference>
<accession>A0AA37BM91</accession>
<dbReference type="Gene3D" id="1.10.540.10">
    <property type="entry name" value="Acyl-CoA dehydrogenase/oxidase, N-terminal domain"/>
    <property type="match status" value="1"/>
</dbReference>
<feature type="domain" description="Acyl-CoA dehydrogenase/oxidase C-terminal" evidence="6">
    <location>
        <begin position="235"/>
        <end position="355"/>
    </location>
</feature>
<evidence type="ECO:0000259" key="6">
    <source>
        <dbReference type="Pfam" id="PF00441"/>
    </source>
</evidence>
<keyword evidence="5" id="KW-0560">Oxidoreductase</keyword>
<dbReference type="AlphaFoldDB" id="A0AA37BM91"/>
<comment type="cofactor">
    <cofactor evidence="1">
        <name>FAD</name>
        <dbReference type="ChEBI" id="CHEBI:57692"/>
    </cofactor>
</comment>
<dbReference type="SUPFAM" id="SSF56645">
    <property type="entry name" value="Acyl-CoA dehydrogenase NM domain-like"/>
    <property type="match status" value="1"/>
</dbReference>
<dbReference type="GO" id="GO:0005737">
    <property type="term" value="C:cytoplasm"/>
    <property type="evidence" value="ECO:0007669"/>
    <property type="project" value="TreeGrafter"/>
</dbReference>
<comment type="caution">
    <text evidence="7">The sequence shown here is derived from an EMBL/GenBank/DDBJ whole genome shotgun (WGS) entry which is preliminary data.</text>
</comment>
<protein>
    <recommendedName>
        <fullName evidence="6">Acyl-CoA dehydrogenase/oxidase C-terminal domain-containing protein</fullName>
    </recommendedName>
</protein>
<dbReference type="GO" id="GO:0003995">
    <property type="term" value="F:acyl-CoA dehydrogenase activity"/>
    <property type="evidence" value="ECO:0007669"/>
    <property type="project" value="TreeGrafter"/>
</dbReference>